<comment type="caution">
    <text evidence="1">The sequence shown here is derived from an EMBL/GenBank/DDBJ whole genome shotgun (WGS) entry which is preliminary data.</text>
</comment>
<evidence type="ECO:0000313" key="2">
    <source>
        <dbReference type="Proteomes" id="UP000693946"/>
    </source>
</evidence>
<sequence>MLRGSLIGPEEYGLIKTSASVSGCSPPLSLCDSLFSSLCVWAIISLVFEETRSVLFPKHQMKGFGLRPRIPAASVNCWMTVEMEGSHFCKSATFPSQKAECSAALERETEDMNEEEMIESRLRALTKESGS</sequence>
<evidence type="ECO:0000313" key="1">
    <source>
        <dbReference type="EMBL" id="KAG7521765.1"/>
    </source>
</evidence>
<dbReference type="Proteomes" id="UP000693946">
    <property type="component" value="Linkage Group LG10"/>
</dbReference>
<proteinExistence type="predicted"/>
<dbReference type="AlphaFoldDB" id="A0AAV6SY91"/>
<keyword evidence="2" id="KW-1185">Reference proteome</keyword>
<dbReference type="EMBL" id="JAGKHQ010000002">
    <property type="protein sequence ID" value="KAG7521765.1"/>
    <property type="molecule type" value="Genomic_DNA"/>
</dbReference>
<reference evidence="1 2" key="1">
    <citation type="journal article" date="2021" name="Sci. Rep.">
        <title>Chromosome anchoring in Senegalese sole (Solea senegalensis) reveals sex-associated markers and genome rearrangements in flatfish.</title>
        <authorList>
            <person name="Guerrero-Cozar I."/>
            <person name="Gomez-Garrido J."/>
            <person name="Berbel C."/>
            <person name="Martinez-Blanch J.F."/>
            <person name="Alioto T."/>
            <person name="Claros M.G."/>
            <person name="Gagnaire P.A."/>
            <person name="Manchado M."/>
        </authorList>
    </citation>
    <scope>NUCLEOTIDE SEQUENCE [LARGE SCALE GENOMIC DNA]</scope>
    <source>
        <strain evidence="1">Sse05_10M</strain>
    </source>
</reference>
<protein>
    <submittedName>
        <fullName evidence="1">Uncharacterized protein</fullName>
    </submittedName>
</protein>
<gene>
    <name evidence="1" type="ORF">JOB18_006381</name>
</gene>
<name>A0AAV6SY91_SOLSE</name>
<organism evidence="1 2">
    <name type="scientific">Solea senegalensis</name>
    <name type="common">Senegalese sole</name>
    <dbReference type="NCBI Taxonomy" id="28829"/>
    <lineage>
        <taxon>Eukaryota</taxon>
        <taxon>Metazoa</taxon>
        <taxon>Chordata</taxon>
        <taxon>Craniata</taxon>
        <taxon>Vertebrata</taxon>
        <taxon>Euteleostomi</taxon>
        <taxon>Actinopterygii</taxon>
        <taxon>Neopterygii</taxon>
        <taxon>Teleostei</taxon>
        <taxon>Neoteleostei</taxon>
        <taxon>Acanthomorphata</taxon>
        <taxon>Carangaria</taxon>
        <taxon>Pleuronectiformes</taxon>
        <taxon>Pleuronectoidei</taxon>
        <taxon>Soleidae</taxon>
        <taxon>Solea</taxon>
    </lineage>
</organism>
<accession>A0AAV6SY91</accession>